<dbReference type="PANTHER" id="PTHR46169:SF17">
    <property type="entry name" value="HAT C-TERMINAL DIMERISATION DOMAIN-CONTAINING PROTEIN"/>
    <property type="match status" value="1"/>
</dbReference>
<dbReference type="Gene3D" id="1.10.10.1070">
    <property type="entry name" value="Zinc finger, BED domain-containing"/>
    <property type="match status" value="1"/>
</dbReference>
<dbReference type="Proteomes" id="UP001160148">
    <property type="component" value="Unassembled WGS sequence"/>
</dbReference>
<dbReference type="GO" id="GO:0005634">
    <property type="term" value="C:nucleus"/>
    <property type="evidence" value="ECO:0007669"/>
    <property type="project" value="TreeGrafter"/>
</dbReference>
<comment type="caution">
    <text evidence="4">The sequence shown here is derived from an EMBL/GenBank/DDBJ whole genome shotgun (WGS) entry which is preliminary data.</text>
</comment>
<keyword evidence="5" id="KW-1185">Reference proteome</keyword>
<name>A0AAV0XN09_9HEMI</name>
<evidence type="ECO:0000256" key="1">
    <source>
        <dbReference type="SAM" id="Coils"/>
    </source>
</evidence>
<keyword evidence="1" id="KW-0175">Coiled coil</keyword>
<dbReference type="AlphaFoldDB" id="A0AAV0XN09"/>
<dbReference type="InterPro" id="IPR052717">
    <property type="entry name" value="Vacuolar_transposase_reg"/>
</dbReference>
<proteinExistence type="predicted"/>
<feature type="domain" description="HAT C-terminal dimerisation" evidence="2">
    <location>
        <begin position="626"/>
        <end position="704"/>
    </location>
</feature>
<dbReference type="EMBL" id="CARXXK010000118">
    <property type="protein sequence ID" value="CAI6369989.1"/>
    <property type="molecule type" value="Genomic_DNA"/>
</dbReference>
<protein>
    <recommendedName>
        <fullName evidence="6">Transposase</fullName>
    </recommendedName>
</protein>
<evidence type="ECO:0000259" key="3">
    <source>
        <dbReference type="Pfam" id="PF10683"/>
    </source>
</evidence>
<accession>A0AAV0XN09</accession>
<dbReference type="GO" id="GO:0006357">
    <property type="term" value="P:regulation of transcription by RNA polymerase II"/>
    <property type="evidence" value="ECO:0007669"/>
    <property type="project" value="TreeGrafter"/>
</dbReference>
<feature type="coiled-coil region" evidence="1">
    <location>
        <begin position="613"/>
        <end position="640"/>
    </location>
</feature>
<evidence type="ECO:0008006" key="6">
    <source>
        <dbReference type="Google" id="ProtNLM"/>
    </source>
</evidence>
<dbReference type="GO" id="GO:0046983">
    <property type="term" value="F:protein dimerization activity"/>
    <property type="evidence" value="ECO:0007669"/>
    <property type="project" value="InterPro"/>
</dbReference>
<dbReference type="Pfam" id="PF05699">
    <property type="entry name" value="Dimer_Tnp_hAT"/>
    <property type="match status" value="1"/>
</dbReference>
<sequence length="710" mass="81907">MNSQEISEFLNSSFASSLNDLSTDQNRVICSTPIPNDTIDDSSVVSFPSTSGSTINQSLIHPFMRNNSKNAVKRKLTHDTGEYILLPREGKSDTWKKFQNVMQIVQNIDNPDAPEQILTEYVACINCKELYGNKSATATLNRHKCSLDKGLQRSIDIFIEEKSKKQKIIPKELKIKAIEKCVEFCCMDIRPMSAIEGEGLKNLCQFLLDTGRKYGPIDISDLLPHPTTISRHVEKSTKEIRNKLFKDLFFIINKKYCASTCDMWTDNYRKNSYMSVTLHYIDDNWELNCLLLKTGLFPSNEVKTGDNIKRFMLNFFCEISDAADEPTFDLMSNITFVTDQGSNMLTALRNNNRLNCCAHLINTVLRNLFDSKFLNHEEDGNKLLNPVVILLNECKHLVKFMKSSGKNSELSQGLVQEVETRWNTRLLMFQSVKRALPEIIQLYGEHFNRIQNINTELLEKITIFLEPFKKASDELEGDKYPTIQKVVLYQLLLKKHLKTYAELQEDIFDANEELTPNSIMQKLGKRGLEFMESKFKLAEEHEIAIFLSPKFKCLKMFSEPDKSRIFQNIGLKLLEIELKENITPENLHQEHNVTIQKNTSNSSLFSEWEDGENNEDLDNRRKYEKELEAYKKEKFDVIDDNLLDFWKRQNHIFPHLSVLARQILAIPASSASSERSFSVAGRLIEERRSCLSGTSVDSILFLNNHFKNKK</sequence>
<dbReference type="InterPro" id="IPR012337">
    <property type="entry name" value="RNaseH-like_sf"/>
</dbReference>
<dbReference type="PANTHER" id="PTHR46169">
    <property type="entry name" value="DNA REPLICATION-RELATED ELEMENT FACTOR, ISOFORM A"/>
    <property type="match status" value="1"/>
</dbReference>
<dbReference type="SUPFAM" id="SSF53098">
    <property type="entry name" value="Ribonuclease H-like"/>
    <property type="match status" value="1"/>
</dbReference>
<dbReference type="InterPro" id="IPR018473">
    <property type="entry name" value="Hermes_transposase_DNA-db"/>
</dbReference>
<evidence type="ECO:0000313" key="5">
    <source>
        <dbReference type="Proteomes" id="UP001160148"/>
    </source>
</evidence>
<organism evidence="4 5">
    <name type="scientific">Macrosiphum euphorbiae</name>
    <name type="common">potato aphid</name>
    <dbReference type="NCBI Taxonomy" id="13131"/>
    <lineage>
        <taxon>Eukaryota</taxon>
        <taxon>Metazoa</taxon>
        <taxon>Ecdysozoa</taxon>
        <taxon>Arthropoda</taxon>
        <taxon>Hexapoda</taxon>
        <taxon>Insecta</taxon>
        <taxon>Pterygota</taxon>
        <taxon>Neoptera</taxon>
        <taxon>Paraneoptera</taxon>
        <taxon>Hemiptera</taxon>
        <taxon>Sternorrhyncha</taxon>
        <taxon>Aphidomorpha</taxon>
        <taxon>Aphidoidea</taxon>
        <taxon>Aphididae</taxon>
        <taxon>Macrosiphini</taxon>
        <taxon>Macrosiphum</taxon>
    </lineage>
</organism>
<gene>
    <name evidence="4" type="ORF">MEUPH1_LOCUS24161</name>
</gene>
<evidence type="ECO:0000259" key="2">
    <source>
        <dbReference type="Pfam" id="PF05699"/>
    </source>
</evidence>
<dbReference type="InterPro" id="IPR008906">
    <property type="entry name" value="HATC_C_dom"/>
</dbReference>
<dbReference type="SUPFAM" id="SSF140996">
    <property type="entry name" value="Hermes dimerisation domain"/>
    <property type="match status" value="1"/>
</dbReference>
<reference evidence="4 5" key="1">
    <citation type="submission" date="2023-01" db="EMBL/GenBank/DDBJ databases">
        <authorList>
            <person name="Whitehead M."/>
        </authorList>
    </citation>
    <scope>NUCLEOTIDE SEQUENCE [LARGE SCALE GENOMIC DNA]</scope>
</reference>
<feature type="domain" description="Hermes trasposase DNA-binding" evidence="3">
    <location>
        <begin position="163"/>
        <end position="228"/>
    </location>
</feature>
<dbReference type="Pfam" id="PF10683">
    <property type="entry name" value="DBD_Tnp_Hermes"/>
    <property type="match status" value="1"/>
</dbReference>
<evidence type="ECO:0000313" key="4">
    <source>
        <dbReference type="EMBL" id="CAI6369989.1"/>
    </source>
</evidence>